<feature type="region of interest" description="Disordered" evidence="1">
    <location>
        <begin position="34"/>
        <end position="60"/>
    </location>
</feature>
<dbReference type="PROSITE" id="PS51257">
    <property type="entry name" value="PROKAR_LIPOPROTEIN"/>
    <property type="match status" value="1"/>
</dbReference>
<accession>A0A919WB45</accession>
<evidence type="ECO:0000256" key="1">
    <source>
        <dbReference type="SAM" id="MobiDB-lite"/>
    </source>
</evidence>
<evidence type="ECO:0000313" key="3">
    <source>
        <dbReference type="EMBL" id="GIM96833.1"/>
    </source>
</evidence>
<dbReference type="AlphaFoldDB" id="A0A919WB45"/>
<feature type="chain" id="PRO_5039313477" description="Lipoprotein" evidence="2">
    <location>
        <begin position="32"/>
        <end position="182"/>
    </location>
</feature>
<evidence type="ECO:0000256" key="2">
    <source>
        <dbReference type="SAM" id="SignalP"/>
    </source>
</evidence>
<sequence>MPGRVSGMRKIVLALTGAVALGGCSATTPVAAPEVATISSPPPASSAPADTRPQLRLDTSDEERDRLYTAYDDCLVGHGVKVLVTVPGPQGARRLDDSGDPKSAYLACASKLPLQPRELDEASNPNFAAQWNDHVRCLRKHGIKVHVTKPGEWTWDSDTNVHPPNEDQIEQDCIREAFGAGS</sequence>
<comment type="caution">
    <text evidence="3">The sequence shown here is derived from an EMBL/GenBank/DDBJ whole genome shotgun (WGS) entry which is preliminary data.</text>
</comment>
<keyword evidence="2" id="KW-0732">Signal</keyword>
<feature type="signal peptide" evidence="2">
    <location>
        <begin position="1"/>
        <end position="31"/>
    </location>
</feature>
<evidence type="ECO:0008006" key="5">
    <source>
        <dbReference type="Google" id="ProtNLM"/>
    </source>
</evidence>
<dbReference type="EMBL" id="BOQN01000128">
    <property type="protein sequence ID" value="GIM96833.1"/>
    <property type="molecule type" value="Genomic_DNA"/>
</dbReference>
<protein>
    <recommendedName>
        <fullName evidence="5">Lipoprotein</fullName>
    </recommendedName>
</protein>
<organism evidence="3 4">
    <name type="scientific">Paractinoplanes toevensis</name>
    <dbReference type="NCBI Taxonomy" id="571911"/>
    <lineage>
        <taxon>Bacteria</taxon>
        <taxon>Bacillati</taxon>
        <taxon>Actinomycetota</taxon>
        <taxon>Actinomycetes</taxon>
        <taxon>Micromonosporales</taxon>
        <taxon>Micromonosporaceae</taxon>
        <taxon>Paractinoplanes</taxon>
    </lineage>
</organism>
<keyword evidence="4" id="KW-1185">Reference proteome</keyword>
<evidence type="ECO:0000313" key="4">
    <source>
        <dbReference type="Proteomes" id="UP000677082"/>
    </source>
</evidence>
<proteinExistence type="predicted"/>
<dbReference type="Proteomes" id="UP000677082">
    <property type="component" value="Unassembled WGS sequence"/>
</dbReference>
<name>A0A919WB45_9ACTN</name>
<gene>
    <name evidence="3" type="ORF">Ato02nite_086260</name>
</gene>
<reference evidence="3 4" key="1">
    <citation type="submission" date="2021-03" db="EMBL/GenBank/DDBJ databases">
        <title>Whole genome shotgun sequence of Actinoplanes toevensis NBRC 105298.</title>
        <authorList>
            <person name="Komaki H."/>
            <person name="Tamura T."/>
        </authorList>
    </citation>
    <scope>NUCLEOTIDE SEQUENCE [LARGE SCALE GENOMIC DNA]</scope>
    <source>
        <strain evidence="3 4">NBRC 105298</strain>
    </source>
</reference>